<organism evidence="1 2">
    <name type="scientific">Parabacteroides segnis</name>
    <dbReference type="NCBI Taxonomy" id="2763058"/>
    <lineage>
        <taxon>Bacteria</taxon>
        <taxon>Pseudomonadati</taxon>
        <taxon>Bacteroidota</taxon>
        <taxon>Bacteroidia</taxon>
        <taxon>Bacteroidales</taxon>
        <taxon>Tannerellaceae</taxon>
        <taxon>Parabacteroides</taxon>
    </lineage>
</organism>
<dbReference type="Proteomes" id="UP000644010">
    <property type="component" value="Unassembled WGS sequence"/>
</dbReference>
<proteinExistence type="predicted"/>
<dbReference type="InterPro" id="IPR021638">
    <property type="entry name" value="DUF3244"/>
</dbReference>
<dbReference type="EMBL" id="JACOOI010000011">
    <property type="protein sequence ID" value="MBC5643538.1"/>
    <property type="molecule type" value="Genomic_DNA"/>
</dbReference>
<evidence type="ECO:0000313" key="2">
    <source>
        <dbReference type="Proteomes" id="UP000644010"/>
    </source>
</evidence>
<sequence length="114" mass="13352">MGKMTIKTLLTVCFFFLLLITKIDAHEATWDSMDRRSVTLFLTIEKNNLHIYSDKQWDNIDIQIIDPNGRTIYIDMISIPAEKEQIIPLSDIPNGYYQVILTKNNKPISWYLTK</sequence>
<accession>A0ABR7E1I7</accession>
<name>A0ABR7E1I7_9BACT</name>
<comment type="caution">
    <text evidence="1">The sequence shown here is derived from an EMBL/GenBank/DDBJ whole genome shotgun (WGS) entry which is preliminary data.</text>
</comment>
<protein>
    <submittedName>
        <fullName evidence="1">DUF3244 domain-containing protein</fullName>
    </submittedName>
</protein>
<gene>
    <name evidence="1" type="ORF">H8S77_11630</name>
</gene>
<dbReference type="RefSeq" id="WP_186959513.1">
    <property type="nucleotide sequence ID" value="NZ_JACOOI010000011.1"/>
</dbReference>
<evidence type="ECO:0000313" key="1">
    <source>
        <dbReference type="EMBL" id="MBC5643538.1"/>
    </source>
</evidence>
<dbReference type="Pfam" id="PF11589">
    <property type="entry name" value="DUF3244"/>
    <property type="match status" value="1"/>
</dbReference>
<dbReference type="Gene3D" id="2.60.40.3080">
    <property type="match status" value="1"/>
</dbReference>
<reference evidence="1 2" key="1">
    <citation type="submission" date="2020-08" db="EMBL/GenBank/DDBJ databases">
        <title>Genome public.</title>
        <authorList>
            <person name="Liu C."/>
            <person name="Sun Q."/>
        </authorList>
    </citation>
    <scope>NUCLEOTIDE SEQUENCE [LARGE SCALE GENOMIC DNA]</scope>
    <source>
        <strain evidence="1 2">BX2</strain>
    </source>
</reference>
<keyword evidence="2" id="KW-1185">Reference proteome</keyword>